<feature type="compositionally biased region" description="Polar residues" evidence="1">
    <location>
        <begin position="131"/>
        <end position="147"/>
    </location>
</feature>
<reference evidence="3" key="1">
    <citation type="journal article" date="2019" name="Int. J. Syst. Evol. Microbiol.">
        <title>The Global Catalogue of Microorganisms (GCM) 10K type strain sequencing project: providing services to taxonomists for standard genome sequencing and annotation.</title>
        <authorList>
            <consortium name="The Broad Institute Genomics Platform"/>
            <consortium name="The Broad Institute Genome Sequencing Center for Infectious Disease"/>
            <person name="Wu L."/>
            <person name="Ma J."/>
        </authorList>
    </citation>
    <scope>NUCLEOTIDE SEQUENCE [LARGE SCALE GENOMIC DNA]</scope>
    <source>
        <strain evidence="3">JCM 3369</strain>
    </source>
</reference>
<feature type="compositionally biased region" description="Polar residues" evidence="1">
    <location>
        <begin position="7"/>
        <end position="16"/>
    </location>
</feature>
<comment type="caution">
    <text evidence="2">The sequence shown here is derived from an EMBL/GenBank/DDBJ whole genome shotgun (WGS) entry which is preliminary data.</text>
</comment>
<dbReference type="EMBL" id="JBHSXS010000004">
    <property type="protein sequence ID" value="MFC6880069.1"/>
    <property type="molecule type" value="Genomic_DNA"/>
</dbReference>
<dbReference type="RefSeq" id="WP_160820577.1">
    <property type="nucleotide sequence ID" value="NZ_JBHSXE010000001.1"/>
</dbReference>
<evidence type="ECO:0000313" key="2">
    <source>
        <dbReference type="EMBL" id="MFC6880069.1"/>
    </source>
</evidence>
<accession>A0ABW2CEG8</accession>
<organism evidence="2 3">
    <name type="scientific">Actinomadura yumaensis</name>
    <dbReference type="NCBI Taxonomy" id="111807"/>
    <lineage>
        <taxon>Bacteria</taxon>
        <taxon>Bacillati</taxon>
        <taxon>Actinomycetota</taxon>
        <taxon>Actinomycetes</taxon>
        <taxon>Streptosporangiales</taxon>
        <taxon>Thermomonosporaceae</taxon>
        <taxon>Actinomadura</taxon>
    </lineage>
</organism>
<protein>
    <recommendedName>
        <fullName evidence="4">WXG100 family type VII secretion target</fullName>
    </recommendedName>
</protein>
<sequence length="147" mass="15851">MGRPADNGSTGFQLDSSWPGLDSGKKLEIEKDEVKKILKILRDDYESYNSGSGTLNELQSKGNITTAQLGNYPAAMSLQASTQKAYLQLNQTYNAFLSSYEAVINALEKAVGNYEDMEHNNTAAANGVDSPATNTGSKPTTRNTSAY</sequence>
<feature type="region of interest" description="Disordered" evidence="1">
    <location>
        <begin position="123"/>
        <end position="147"/>
    </location>
</feature>
<feature type="region of interest" description="Disordered" evidence="1">
    <location>
        <begin position="1"/>
        <end position="23"/>
    </location>
</feature>
<name>A0ABW2CEG8_9ACTN</name>
<gene>
    <name evidence="2" type="ORF">ACFQKB_09865</name>
</gene>
<evidence type="ECO:0000256" key="1">
    <source>
        <dbReference type="SAM" id="MobiDB-lite"/>
    </source>
</evidence>
<evidence type="ECO:0000313" key="3">
    <source>
        <dbReference type="Proteomes" id="UP001596380"/>
    </source>
</evidence>
<proteinExistence type="predicted"/>
<keyword evidence="3" id="KW-1185">Reference proteome</keyword>
<evidence type="ECO:0008006" key="4">
    <source>
        <dbReference type="Google" id="ProtNLM"/>
    </source>
</evidence>
<dbReference type="Proteomes" id="UP001596380">
    <property type="component" value="Unassembled WGS sequence"/>
</dbReference>